<evidence type="ECO:0008006" key="3">
    <source>
        <dbReference type="Google" id="ProtNLM"/>
    </source>
</evidence>
<dbReference type="Gene3D" id="2.60.120.10">
    <property type="entry name" value="Jelly Rolls"/>
    <property type="match status" value="1"/>
</dbReference>
<keyword evidence="2" id="KW-1185">Reference proteome</keyword>
<dbReference type="AlphaFoldDB" id="A0A1I6L3V1"/>
<proteinExistence type="predicted"/>
<dbReference type="EMBL" id="FOYZ01000013">
    <property type="protein sequence ID" value="SFR98163.1"/>
    <property type="molecule type" value="Genomic_DNA"/>
</dbReference>
<name>A0A1I6L3V1_9FIRM</name>
<sequence length="124" mass="14393">MNFKKYIYENEESPLSTVLYHKDIPCITRFFSNDFPVYHAIHKVNDASNLETYTEKHVHDVDEINIIISEDENFKFRIEIDDEEHIVGPHTSVFIPAGKMHSANVICGSGYYIAIRMNDAIKDK</sequence>
<dbReference type="InterPro" id="IPR011051">
    <property type="entry name" value="RmlC_Cupin_sf"/>
</dbReference>
<accession>A0A1I6L3V1</accession>
<reference evidence="1 2" key="1">
    <citation type="submission" date="2016-10" db="EMBL/GenBank/DDBJ databases">
        <authorList>
            <person name="de Groot N.N."/>
        </authorList>
    </citation>
    <scope>NUCLEOTIDE SEQUENCE [LARGE SCALE GENOMIC DNA]</scope>
    <source>
        <strain evidence="1 2">743A</strain>
    </source>
</reference>
<dbReference type="Proteomes" id="UP000199659">
    <property type="component" value="Unassembled WGS sequence"/>
</dbReference>
<dbReference type="InterPro" id="IPR014710">
    <property type="entry name" value="RmlC-like_jellyroll"/>
</dbReference>
<organism evidence="1 2">
    <name type="scientific">Anaeromicropila populeti</name>
    <dbReference type="NCBI Taxonomy" id="37658"/>
    <lineage>
        <taxon>Bacteria</taxon>
        <taxon>Bacillati</taxon>
        <taxon>Bacillota</taxon>
        <taxon>Clostridia</taxon>
        <taxon>Lachnospirales</taxon>
        <taxon>Lachnospiraceae</taxon>
        <taxon>Anaeromicropila</taxon>
    </lineage>
</organism>
<dbReference type="SUPFAM" id="SSF51182">
    <property type="entry name" value="RmlC-like cupins"/>
    <property type="match status" value="1"/>
</dbReference>
<dbReference type="RefSeq" id="WP_092562557.1">
    <property type="nucleotide sequence ID" value="NZ_FOYZ01000013.1"/>
</dbReference>
<evidence type="ECO:0000313" key="2">
    <source>
        <dbReference type="Proteomes" id="UP000199659"/>
    </source>
</evidence>
<gene>
    <name evidence="1" type="ORF">SAMN05661086_03041</name>
</gene>
<protein>
    <recommendedName>
        <fullName evidence="3">AraC-type arabinose-binding/dimerisation domain-containing protein</fullName>
    </recommendedName>
</protein>
<evidence type="ECO:0000313" key="1">
    <source>
        <dbReference type="EMBL" id="SFR98163.1"/>
    </source>
</evidence>
<dbReference type="STRING" id="37658.SAMN05661086_03041"/>
<dbReference type="OrthoDB" id="9803573at2"/>